<evidence type="ECO:0000259" key="1">
    <source>
        <dbReference type="Pfam" id="PF20231"/>
    </source>
</evidence>
<dbReference type="Pfam" id="PF20231">
    <property type="entry name" value="DUF6589"/>
    <property type="match status" value="1"/>
</dbReference>
<organism evidence="2 3">
    <name type="scientific">Cristinia sonorae</name>
    <dbReference type="NCBI Taxonomy" id="1940300"/>
    <lineage>
        <taxon>Eukaryota</taxon>
        <taxon>Fungi</taxon>
        <taxon>Dikarya</taxon>
        <taxon>Basidiomycota</taxon>
        <taxon>Agaricomycotina</taxon>
        <taxon>Agaricomycetes</taxon>
        <taxon>Agaricomycetidae</taxon>
        <taxon>Agaricales</taxon>
        <taxon>Pleurotineae</taxon>
        <taxon>Stephanosporaceae</taxon>
        <taxon>Cristinia</taxon>
    </lineage>
</organism>
<dbReference type="OrthoDB" id="3251235at2759"/>
<dbReference type="InterPro" id="IPR046496">
    <property type="entry name" value="DUF6589"/>
</dbReference>
<name>A0A8K0XMP5_9AGAR</name>
<reference evidence="2" key="1">
    <citation type="journal article" date="2021" name="New Phytol.">
        <title>Evolutionary innovations through gain and loss of genes in the ectomycorrhizal Boletales.</title>
        <authorList>
            <person name="Wu G."/>
            <person name="Miyauchi S."/>
            <person name="Morin E."/>
            <person name="Kuo A."/>
            <person name="Drula E."/>
            <person name="Varga T."/>
            <person name="Kohler A."/>
            <person name="Feng B."/>
            <person name="Cao Y."/>
            <person name="Lipzen A."/>
            <person name="Daum C."/>
            <person name="Hundley H."/>
            <person name="Pangilinan J."/>
            <person name="Johnson J."/>
            <person name="Barry K."/>
            <person name="LaButti K."/>
            <person name="Ng V."/>
            <person name="Ahrendt S."/>
            <person name="Min B."/>
            <person name="Choi I.G."/>
            <person name="Park H."/>
            <person name="Plett J.M."/>
            <person name="Magnuson J."/>
            <person name="Spatafora J.W."/>
            <person name="Nagy L.G."/>
            <person name="Henrissat B."/>
            <person name="Grigoriev I.V."/>
            <person name="Yang Z.L."/>
            <person name="Xu J."/>
            <person name="Martin F.M."/>
        </authorList>
    </citation>
    <scope>NUCLEOTIDE SEQUENCE</scope>
    <source>
        <strain evidence="2">KKN 215</strain>
    </source>
</reference>
<dbReference type="AlphaFoldDB" id="A0A8K0XMP5"/>
<dbReference type="Proteomes" id="UP000813824">
    <property type="component" value="Unassembled WGS sequence"/>
</dbReference>
<feature type="domain" description="DUF6589" evidence="1">
    <location>
        <begin position="383"/>
        <end position="780"/>
    </location>
</feature>
<gene>
    <name evidence="2" type="ORF">BXZ70DRAFT_897167</name>
</gene>
<sequence>MPDPWESDNEYFDDDEDYDEYFDCSGFDWSQPIPDDDEDLLQPDELEDPEEVRTFYSKASKSFSTYTPAVESSLSAQQIGEKSIRVIQAMKDEGLNLPVFLNAIFWGNQACTANAEVRHERTTFMSSGYLRTILNRWWKPPNSAQSGQATMREFVVGCTQEVLTTEMNNIATELRPGPDPLSHEKLTEFDFKKFGQYLREEGAPILWTLLMSLAWGARQAKNTTKDPFHVIMLIIVMLSYTRSHHRSRITMIWSIYLKACGLSARAFDALHALGITMSHKWTANAIGRISFNAMERMKNAVRTFPWAISHDNMNLPLRVFSQRLHNKSHFISASAATVWIFPKEAKLPDDINKRCQEQRRAGAKQMFSTTDLYHGPEAIVRVKRNRAQAVYCILRFLLESPAFASYAHKDDPLLKPPPPVELLPCGPENITGQHILQTVAVDESSYDGTDELVNKEYLNQMGYTSPENLQSIGLTWAIPWIGDQLTAERIRGLAKQRHDEPNPFLRMDWVFPTFGWFHLLMQFANSLHSQHLGTSGGIGLRKAFEVLGRKYLLKQETKGIFWHHLDEALWHVGEANFLSCWMQEGRVNDLADLVNKTPAELADMADKVYTNYASQRAHVRETRKIETERDQVFAQMALFGSDLLSYFDLREAMQIGDVGRMEDLLPTLLYRFAGGSNPKYTIEVLELLQGFKQELPIDMKQHIKHHCWLINRTGRRDDFTPVDQGQEQNIKDNKVTYRSFGPGASFGYIQKVSPAIPTLRGIKESVRQQFTTLLGRGKRHGKPSKDKDVALLVEMYQKSEVHIHKNNRTLRNAADRAKDYITIGADEILNGQTMARWWNERSFERSDENIWSEEEEEL</sequence>
<evidence type="ECO:0000313" key="2">
    <source>
        <dbReference type="EMBL" id="KAH8093843.1"/>
    </source>
</evidence>
<comment type="caution">
    <text evidence="2">The sequence shown here is derived from an EMBL/GenBank/DDBJ whole genome shotgun (WGS) entry which is preliminary data.</text>
</comment>
<keyword evidence="3" id="KW-1185">Reference proteome</keyword>
<evidence type="ECO:0000313" key="3">
    <source>
        <dbReference type="Proteomes" id="UP000813824"/>
    </source>
</evidence>
<dbReference type="EMBL" id="JAEVFJ010000027">
    <property type="protein sequence ID" value="KAH8093843.1"/>
    <property type="molecule type" value="Genomic_DNA"/>
</dbReference>
<proteinExistence type="predicted"/>
<accession>A0A8K0XMP5</accession>
<protein>
    <recommendedName>
        <fullName evidence="1">DUF6589 domain-containing protein</fullName>
    </recommendedName>
</protein>